<reference evidence="9" key="1">
    <citation type="submission" date="2020-10" db="EMBL/GenBank/DDBJ databases">
        <authorList>
            <person name="Gilroy R."/>
        </authorList>
    </citation>
    <scope>NUCLEOTIDE SEQUENCE</scope>
    <source>
        <strain evidence="9">7463</strain>
    </source>
</reference>
<dbReference type="CDD" id="cd22529">
    <property type="entry name" value="KH-II_NusA_rpt2"/>
    <property type="match status" value="1"/>
</dbReference>
<reference evidence="9" key="2">
    <citation type="journal article" date="2021" name="PeerJ">
        <title>Extensive microbial diversity within the chicken gut microbiome revealed by metagenomics and culture.</title>
        <authorList>
            <person name="Gilroy R."/>
            <person name="Ravi A."/>
            <person name="Getino M."/>
            <person name="Pursley I."/>
            <person name="Horton D.L."/>
            <person name="Alikhan N.F."/>
            <person name="Baker D."/>
            <person name="Gharbi K."/>
            <person name="Hall N."/>
            <person name="Watson M."/>
            <person name="Adriaenssens E.M."/>
            <person name="Foster-Nyarko E."/>
            <person name="Jarju S."/>
            <person name="Secka A."/>
            <person name="Antonio M."/>
            <person name="Oren A."/>
            <person name="Chaudhuri R.R."/>
            <person name="La Ragione R."/>
            <person name="Hildebrand F."/>
            <person name="Pallen M.J."/>
        </authorList>
    </citation>
    <scope>NUCLEOTIDE SEQUENCE</scope>
    <source>
        <strain evidence="9">7463</strain>
    </source>
</reference>
<dbReference type="EMBL" id="DVMY01000052">
    <property type="protein sequence ID" value="HIU37220.1"/>
    <property type="molecule type" value="Genomic_DNA"/>
</dbReference>
<keyword evidence="1 7" id="KW-0806">Transcription termination</keyword>
<dbReference type="HAMAP" id="MF_00945_B">
    <property type="entry name" value="NusA_B"/>
    <property type="match status" value="1"/>
</dbReference>
<gene>
    <name evidence="7 9" type="primary">nusA</name>
    <name evidence="9" type="ORF">IAC56_02975</name>
</gene>
<name>A0A9D1IGU0_9BURK</name>
<dbReference type="InterPro" id="IPR010214">
    <property type="entry name" value="Tscrpt_termin_fac_NusA_C_rpt"/>
</dbReference>
<dbReference type="Proteomes" id="UP000824083">
    <property type="component" value="Unassembled WGS sequence"/>
</dbReference>
<dbReference type="InterPro" id="IPR013735">
    <property type="entry name" value="TF_NusA_N"/>
</dbReference>
<organism evidence="9 10">
    <name type="scientific">Candidatus Aphodousia faecigallinarum</name>
    <dbReference type="NCBI Taxonomy" id="2840677"/>
    <lineage>
        <taxon>Bacteria</taxon>
        <taxon>Pseudomonadati</taxon>
        <taxon>Pseudomonadota</taxon>
        <taxon>Betaproteobacteria</taxon>
        <taxon>Burkholderiales</taxon>
        <taxon>Sutterellaceae</taxon>
        <taxon>Sutterellaceae incertae sedis</taxon>
        <taxon>Candidatus Aphodousia</taxon>
    </lineage>
</organism>
<dbReference type="InterPro" id="IPR010995">
    <property type="entry name" value="DNA_repair_Rad51/TF_NusA_a-hlx"/>
</dbReference>
<evidence type="ECO:0000256" key="5">
    <source>
        <dbReference type="ARBA" id="ARBA00023015"/>
    </source>
</evidence>
<dbReference type="SUPFAM" id="SSF69705">
    <property type="entry name" value="Transcription factor NusA, N-terminal domain"/>
    <property type="match status" value="1"/>
</dbReference>
<dbReference type="FunFam" id="3.30.300.20:FF:000005">
    <property type="entry name" value="Transcription termination/antitermination protein NusA"/>
    <property type="match status" value="1"/>
</dbReference>
<dbReference type="CDD" id="cd02134">
    <property type="entry name" value="KH-II_NusA_rpt1"/>
    <property type="match status" value="1"/>
</dbReference>
<keyword evidence="3 7" id="KW-0889">Transcription antitermination</keyword>
<feature type="domain" description="S1 motif" evidence="8">
    <location>
        <begin position="141"/>
        <end position="205"/>
    </location>
</feature>
<dbReference type="InterPro" id="IPR036555">
    <property type="entry name" value="NusA_N_sf"/>
</dbReference>
<dbReference type="Pfam" id="PF14520">
    <property type="entry name" value="HHH_5"/>
    <property type="match status" value="1"/>
</dbReference>
<dbReference type="PANTHER" id="PTHR22648">
    <property type="entry name" value="TRANSCRIPTION TERMINATION FACTOR NUSA"/>
    <property type="match status" value="1"/>
</dbReference>
<evidence type="ECO:0000259" key="8">
    <source>
        <dbReference type="PROSITE" id="PS50126"/>
    </source>
</evidence>
<comment type="subunit">
    <text evidence="7">Monomer. Binds directly to the core enzyme of the DNA-dependent RNA polymerase and to nascent RNA.</text>
</comment>
<dbReference type="AlphaFoldDB" id="A0A9D1IGU0"/>
<dbReference type="InterPro" id="IPR025249">
    <property type="entry name" value="TF_NusA_KH_1st"/>
</dbReference>
<dbReference type="GO" id="GO:0003723">
    <property type="term" value="F:RNA binding"/>
    <property type="evidence" value="ECO:0007669"/>
    <property type="project" value="UniProtKB-UniRule"/>
</dbReference>
<comment type="similarity">
    <text evidence="7">Belongs to the NusA family.</text>
</comment>
<dbReference type="InterPro" id="IPR010213">
    <property type="entry name" value="TF_NusA"/>
</dbReference>
<dbReference type="Gene3D" id="1.10.150.20">
    <property type="entry name" value="5' to 3' exonuclease, C-terminal subdomain"/>
    <property type="match status" value="2"/>
</dbReference>
<evidence type="ECO:0000256" key="7">
    <source>
        <dbReference type="HAMAP-Rule" id="MF_00945"/>
    </source>
</evidence>
<dbReference type="PROSITE" id="PS50084">
    <property type="entry name" value="KH_TYPE_1"/>
    <property type="match status" value="1"/>
</dbReference>
<accession>A0A9D1IGU0</accession>
<evidence type="ECO:0000256" key="6">
    <source>
        <dbReference type="ARBA" id="ARBA00023163"/>
    </source>
</evidence>
<dbReference type="InterPro" id="IPR012340">
    <property type="entry name" value="NA-bd_OB-fold"/>
</dbReference>
<dbReference type="InterPro" id="IPR058582">
    <property type="entry name" value="KH_NusA_2nd"/>
</dbReference>
<dbReference type="InterPro" id="IPR003029">
    <property type="entry name" value="S1_domain"/>
</dbReference>
<dbReference type="NCBIfam" id="TIGR01953">
    <property type="entry name" value="NusA"/>
    <property type="match status" value="1"/>
</dbReference>
<dbReference type="NCBIfam" id="TIGR01954">
    <property type="entry name" value="nusA_Cterm_rpt"/>
    <property type="match status" value="2"/>
</dbReference>
<dbReference type="SUPFAM" id="SSF54814">
    <property type="entry name" value="Prokaryotic type KH domain (KH-domain type II)"/>
    <property type="match status" value="2"/>
</dbReference>
<dbReference type="Gene3D" id="2.40.50.140">
    <property type="entry name" value="Nucleic acid-binding proteins"/>
    <property type="match status" value="1"/>
</dbReference>
<protein>
    <recommendedName>
        <fullName evidence="7">Transcription termination/antitermination protein NusA</fullName>
    </recommendedName>
</protein>
<evidence type="ECO:0000256" key="4">
    <source>
        <dbReference type="ARBA" id="ARBA00022884"/>
    </source>
</evidence>
<comment type="caution">
    <text evidence="9">The sequence shown here is derived from an EMBL/GenBank/DDBJ whole genome shotgun (WGS) entry which is preliminary data.</text>
</comment>
<dbReference type="GO" id="GO:0006353">
    <property type="term" value="P:DNA-templated transcription termination"/>
    <property type="evidence" value="ECO:0007669"/>
    <property type="project" value="UniProtKB-UniRule"/>
</dbReference>
<evidence type="ECO:0000256" key="1">
    <source>
        <dbReference type="ARBA" id="ARBA00022472"/>
    </source>
</evidence>
<comment type="subcellular location">
    <subcellularLocation>
        <location evidence="7">Cytoplasm</location>
    </subcellularLocation>
</comment>
<comment type="function">
    <text evidence="7">Participates in both transcription termination and antitermination.</text>
</comment>
<dbReference type="SUPFAM" id="SSF50249">
    <property type="entry name" value="Nucleic acid-binding proteins"/>
    <property type="match status" value="1"/>
</dbReference>
<dbReference type="SMART" id="SM00316">
    <property type="entry name" value="S1"/>
    <property type="match status" value="1"/>
</dbReference>
<dbReference type="PANTHER" id="PTHR22648:SF0">
    <property type="entry name" value="TRANSCRIPTION TERMINATION_ANTITERMINATION PROTEIN NUSA"/>
    <property type="match status" value="1"/>
</dbReference>
<dbReference type="Pfam" id="PF00575">
    <property type="entry name" value="S1"/>
    <property type="match status" value="1"/>
</dbReference>
<keyword evidence="4 7" id="KW-0694">RNA-binding</keyword>
<dbReference type="Pfam" id="PF13184">
    <property type="entry name" value="KH_NusA_1st"/>
    <property type="match status" value="1"/>
</dbReference>
<evidence type="ECO:0000256" key="2">
    <source>
        <dbReference type="ARBA" id="ARBA00022490"/>
    </source>
</evidence>
<evidence type="ECO:0000313" key="9">
    <source>
        <dbReference type="EMBL" id="HIU37220.1"/>
    </source>
</evidence>
<dbReference type="SUPFAM" id="SSF47794">
    <property type="entry name" value="Rad51 N-terminal domain-like"/>
    <property type="match status" value="2"/>
</dbReference>
<dbReference type="Gene3D" id="3.30.1480.10">
    <property type="entry name" value="NusA, N-terminal domain"/>
    <property type="match status" value="1"/>
</dbReference>
<evidence type="ECO:0000256" key="3">
    <source>
        <dbReference type="ARBA" id="ARBA00022814"/>
    </source>
</evidence>
<dbReference type="GO" id="GO:0000166">
    <property type="term" value="F:nucleotide binding"/>
    <property type="evidence" value="ECO:0007669"/>
    <property type="project" value="InterPro"/>
</dbReference>
<keyword evidence="2 7" id="KW-0963">Cytoplasm</keyword>
<dbReference type="SMART" id="SM00322">
    <property type="entry name" value="KH"/>
    <property type="match status" value="2"/>
</dbReference>
<dbReference type="InterPro" id="IPR030842">
    <property type="entry name" value="TF_NusA_bacterial"/>
</dbReference>
<evidence type="ECO:0000313" key="10">
    <source>
        <dbReference type="Proteomes" id="UP000824083"/>
    </source>
</evidence>
<dbReference type="InterPro" id="IPR015946">
    <property type="entry name" value="KH_dom-like_a/b"/>
</dbReference>
<dbReference type="InterPro" id="IPR009019">
    <property type="entry name" value="KH_sf_prok-type"/>
</dbReference>
<dbReference type="FunFam" id="3.30.300.20:FF:000002">
    <property type="entry name" value="Transcription termination/antitermination protein NusA"/>
    <property type="match status" value="1"/>
</dbReference>
<dbReference type="Pfam" id="PF26594">
    <property type="entry name" value="KH_NusA_2nd"/>
    <property type="match status" value="1"/>
</dbReference>
<dbReference type="GO" id="GO:0005829">
    <property type="term" value="C:cytosol"/>
    <property type="evidence" value="ECO:0007669"/>
    <property type="project" value="TreeGrafter"/>
</dbReference>
<keyword evidence="5 7" id="KW-0805">Transcription regulation</keyword>
<dbReference type="CDD" id="cd04455">
    <property type="entry name" value="S1_NusA"/>
    <property type="match status" value="1"/>
</dbReference>
<dbReference type="Gene3D" id="3.30.300.20">
    <property type="match status" value="2"/>
</dbReference>
<dbReference type="GO" id="GO:0003700">
    <property type="term" value="F:DNA-binding transcription factor activity"/>
    <property type="evidence" value="ECO:0007669"/>
    <property type="project" value="InterPro"/>
</dbReference>
<dbReference type="GO" id="GO:0031564">
    <property type="term" value="P:transcription antitermination"/>
    <property type="evidence" value="ECO:0007669"/>
    <property type="project" value="UniProtKB-UniRule"/>
</dbReference>
<dbReference type="InterPro" id="IPR004087">
    <property type="entry name" value="KH_dom"/>
</dbReference>
<dbReference type="Pfam" id="PF08529">
    <property type="entry name" value="NusA_N"/>
    <property type="match status" value="1"/>
</dbReference>
<sequence>MNREMLEMVEVLAQEKSVPREVVFGVLEMALASAIKKANFSGEDADIEVHVDRETGDYQAWRRWLVVADDQGLQEPDRQEMFSDIHDEYPDLKVGDYIREEVQNINSSGRRFAQDAKQVILQRLRDAEREQMLVEFLARDEKVVSGLVKRMDKGDAIVEIGKVEARLPRSEMLPKESFRPGDRVRAYVARIDRTCKGQQVFLSRTSPEFIKELFALQVPEIEEGLLEIKSAARDPGSRAKIAVQAKDARLDPVGTCIGVRGTRVNAVTNELGGERVDIVVWDDEPAQFVVSALEPAKVSGVVMLEDTHTMEVVVDEENLAIAIGRAGQNVRLASELTGWKIDIMTDEEANAKRDEETNKIRSEFVEKLEVGEDVADILIENGFSSIEEVAYVPESELLEIEAFDEDTVKVLRERARNKCLMQDLEREENLRQAEPEMVSLDGMDNDLVNVLVAHGVKTRDELAELAVDELMEMSGIDEDRASKLIMAARAHWFNN</sequence>
<dbReference type="PROSITE" id="PS50126">
    <property type="entry name" value="S1"/>
    <property type="match status" value="1"/>
</dbReference>
<keyword evidence="6 7" id="KW-0804">Transcription</keyword>
<proteinExistence type="inferred from homology"/>